<evidence type="ECO:0008006" key="3">
    <source>
        <dbReference type="Google" id="ProtNLM"/>
    </source>
</evidence>
<dbReference type="AlphaFoldDB" id="A0A0F2DVS3"/>
<gene>
    <name evidence="1" type="ORF">TZ94_01566</name>
</gene>
<comment type="caution">
    <text evidence="1">The sequence shown here is derived from an EMBL/GenBank/DDBJ whole genome shotgun (WGS) entry which is preliminary data.</text>
</comment>
<dbReference type="Proteomes" id="UP000033489">
    <property type="component" value="Unassembled WGS sequence"/>
</dbReference>
<dbReference type="EMBL" id="JYGT01000010">
    <property type="protein sequence ID" value="KJQ74045.1"/>
    <property type="molecule type" value="Genomic_DNA"/>
</dbReference>
<accession>A0A0F2DVS3</accession>
<name>A0A0F2DVS3_9STRE</name>
<proteinExistence type="predicted"/>
<dbReference type="InterPro" id="IPR021284">
    <property type="entry name" value="DUF2750"/>
</dbReference>
<organism evidence="1 2">
    <name type="scientific">Streptococcus infantis</name>
    <dbReference type="NCBI Taxonomy" id="68892"/>
    <lineage>
        <taxon>Bacteria</taxon>
        <taxon>Bacillati</taxon>
        <taxon>Bacillota</taxon>
        <taxon>Bacilli</taxon>
        <taxon>Lactobacillales</taxon>
        <taxon>Streptococcaceae</taxon>
        <taxon>Streptococcus</taxon>
    </lineage>
</organism>
<reference evidence="1 2" key="1">
    <citation type="submission" date="2015-02" db="EMBL/GenBank/DDBJ databases">
        <title>Evolution of amylase-binding proteins of oral streptococcal species.</title>
        <authorList>
            <person name="Haase E.M."/>
        </authorList>
    </citation>
    <scope>NUCLEOTIDE SEQUENCE [LARGE SCALE GENOMIC DNA]</scope>
    <source>
        <strain evidence="1 2">UC921A</strain>
    </source>
</reference>
<dbReference type="OrthoDB" id="9773856at2"/>
<protein>
    <recommendedName>
        <fullName evidence="3">DUF2750 domain-containing protein</fullName>
    </recommendedName>
</protein>
<dbReference type="Pfam" id="PF11042">
    <property type="entry name" value="DUF2750"/>
    <property type="match status" value="2"/>
</dbReference>
<evidence type="ECO:0000313" key="1">
    <source>
        <dbReference type="EMBL" id="KJQ74045.1"/>
    </source>
</evidence>
<evidence type="ECO:0000313" key="2">
    <source>
        <dbReference type="Proteomes" id="UP000033489"/>
    </source>
</evidence>
<dbReference type="PATRIC" id="fig|28037.216.peg.1532"/>
<sequence>MGLPKQAIDSIVKLSAKERLDYSIKTISGIETLYLLNGKDDWICLQDDEGKEYLMIFPESEFAELALQWNPQALRIDEMELENFLEDTVPLLSESNIKLAIFPINEKTETIILDPIEFAKMINDYFYEWYGEEFDLPYLSMVLQQKAINAILNLSSQERCEHTLKRIADSGVLYVLADEEGDWILWGDEKNSSLAIWPELEFARIMANSEDKNSDIYEIEIEEFLEDGIPWLIENNIGIAVFLIPDNPETIDMKAIQFAASVNKILDESYDEALDLPYL</sequence>